<accession>A0A9N8KEB3</accession>
<evidence type="ECO:0000313" key="11">
    <source>
        <dbReference type="Proteomes" id="UP000745764"/>
    </source>
</evidence>
<protein>
    <recommendedName>
        <fullName evidence="2">feruloyl esterase</fullName>
        <ecNumber evidence="2">3.1.1.73</ecNumber>
    </recommendedName>
</protein>
<comment type="catalytic activity">
    <reaction evidence="9">
        <text>feruloyl-polysaccharide + H2O = ferulate + polysaccharide.</text>
        <dbReference type="EC" id="3.1.1.73"/>
    </reaction>
</comment>
<keyword evidence="11" id="KW-1185">Reference proteome</keyword>
<evidence type="ECO:0000256" key="7">
    <source>
        <dbReference type="ARBA" id="ARBA00023277"/>
    </source>
</evidence>
<dbReference type="GO" id="GO:0005576">
    <property type="term" value="C:extracellular region"/>
    <property type="evidence" value="ECO:0007669"/>
    <property type="project" value="UniProtKB-SubCell"/>
</dbReference>
<dbReference type="InterPro" id="IPR029058">
    <property type="entry name" value="AB_hydrolase_fold"/>
</dbReference>
<name>A0A9N8KEB3_9PEZI</name>
<evidence type="ECO:0000256" key="2">
    <source>
        <dbReference type="ARBA" id="ARBA00013091"/>
    </source>
</evidence>
<comment type="subcellular location">
    <subcellularLocation>
        <location evidence="1">Secreted</location>
    </subcellularLocation>
</comment>
<dbReference type="PANTHER" id="PTHR38050">
    <property type="match status" value="1"/>
</dbReference>
<proteinExistence type="predicted"/>
<evidence type="ECO:0000256" key="5">
    <source>
        <dbReference type="ARBA" id="ARBA00022729"/>
    </source>
</evidence>
<dbReference type="GO" id="GO:0045493">
    <property type="term" value="P:xylan catabolic process"/>
    <property type="evidence" value="ECO:0007669"/>
    <property type="project" value="UniProtKB-KW"/>
</dbReference>
<dbReference type="GO" id="GO:0030600">
    <property type="term" value="F:feruloyl esterase activity"/>
    <property type="evidence" value="ECO:0007669"/>
    <property type="project" value="UniProtKB-EC"/>
</dbReference>
<evidence type="ECO:0000256" key="4">
    <source>
        <dbReference type="ARBA" id="ARBA00022651"/>
    </source>
</evidence>
<evidence type="ECO:0000256" key="3">
    <source>
        <dbReference type="ARBA" id="ARBA00022525"/>
    </source>
</evidence>
<dbReference type="SUPFAM" id="SSF53474">
    <property type="entry name" value="alpha/beta-Hydrolases"/>
    <property type="match status" value="1"/>
</dbReference>
<dbReference type="AlphaFoldDB" id="A0A9N8KEB3"/>
<evidence type="ECO:0000256" key="6">
    <source>
        <dbReference type="ARBA" id="ARBA00022801"/>
    </source>
</evidence>
<organism evidence="10 11">
    <name type="scientific">Aureobasidium uvarum</name>
    <dbReference type="NCBI Taxonomy" id="2773716"/>
    <lineage>
        <taxon>Eukaryota</taxon>
        <taxon>Fungi</taxon>
        <taxon>Dikarya</taxon>
        <taxon>Ascomycota</taxon>
        <taxon>Pezizomycotina</taxon>
        <taxon>Dothideomycetes</taxon>
        <taxon>Dothideomycetidae</taxon>
        <taxon>Dothideales</taxon>
        <taxon>Saccotheciaceae</taxon>
        <taxon>Aureobasidium</taxon>
    </lineage>
</organism>
<keyword evidence="4" id="KW-0858">Xylan degradation</keyword>
<keyword evidence="7" id="KW-0119">Carbohydrate metabolism</keyword>
<keyword evidence="5" id="KW-0732">Signal</keyword>
<evidence type="ECO:0000313" key="10">
    <source>
        <dbReference type="EMBL" id="CAD0106528.1"/>
    </source>
</evidence>
<gene>
    <name evidence="10" type="ORF">AWRI4620_LOCUS783</name>
</gene>
<evidence type="ECO:0000256" key="8">
    <source>
        <dbReference type="ARBA" id="ARBA00023326"/>
    </source>
</evidence>
<feature type="non-terminal residue" evidence="10">
    <location>
        <position position="256"/>
    </location>
</feature>
<evidence type="ECO:0000256" key="1">
    <source>
        <dbReference type="ARBA" id="ARBA00004613"/>
    </source>
</evidence>
<dbReference type="EMBL" id="CAINUL010000001">
    <property type="protein sequence ID" value="CAD0106528.1"/>
    <property type="molecule type" value="Genomic_DNA"/>
</dbReference>
<comment type="caution">
    <text evidence="10">The sequence shown here is derived from an EMBL/GenBank/DDBJ whole genome shotgun (WGS) entry which is preliminary data.</text>
</comment>
<dbReference type="Proteomes" id="UP000745764">
    <property type="component" value="Unassembled WGS sequence"/>
</dbReference>
<dbReference type="PANTHER" id="PTHR38050:SF2">
    <property type="entry name" value="FERULOYL ESTERASE C-RELATED"/>
    <property type="match status" value="1"/>
</dbReference>
<evidence type="ECO:0000256" key="9">
    <source>
        <dbReference type="ARBA" id="ARBA00034075"/>
    </source>
</evidence>
<dbReference type="OrthoDB" id="424610at2759"/>
<keyword evidence="6" id="KW-0378">Hydrolase</keyword>
<dbReference type="InterPro" id="IPR043595">
    <property type="entry name" value="FaeB/C/D"/>
</dbReference>
<dbReference type="Gene3D" id="3.40.50.1820">
    <property type="entry name" value="alpha/beta hydrolase"/>
    <property type="match status" value="1"/>
</dbReference>
<keyword evidence="8" id="KW-0624">Polysaccharide degradation</keyword>
<reference evidence="10" key="1">
    <citation type="submission" date="2020-06" db="EMBL/GenBank/DDBJ databases">
        <authorList>
            <person name="Onetto C."/>
        </authorList>
    </citation>
    <scope>NUCLEOTIDE SEQUENCE</scope>
</reference>
<dbReference type="EC" id="3.1.1.73" evidence="2"/>
<keyword evidence="3" id="KW-0964">Secreted</keyword>
<sequence>SCCHLRLFGLSFATTPFFINSAGLNRSFSVHVPSSYYTNSAAPLVFAFHGRSETPTSIEGYSGFSSEAVNPYGIVVYPLGVVANGSGYPEWQSDLDTVDRTPYVDDQTFVQDLLVHMTSNYCIDTSRILASGFSNGGGLVGVLACDSSLSTQFIAFAVNAGAQYTNDSYTAGCPRSGSVPSTVLTNTLVQPVCSPGRRNIPILEFHGDADGTVSYDGGPRRGYCLPTIPHWISDWSVRNGMSNASVATPLSNGQVT</sequence>
<feature type="non-terminal residue" evidence="10">
    <location>
        <position position="1"/>
    </location>
</feature>